<dbReference type="Gene3D" id="1.10.287.1490">
    <property type="match status" value="1"/>
</dbReference>
<dbReference type="PROSITE" id="PS51301">
    <property type="entry name" value="KILA_N"/>
    <property type="match status" value="1"/>
</dbReference>
<dbReference type="Pfam" id="PF04383">
    <property type="entry name" value="KilA-N"/>
    <property type="match status" value="1"/>
</dbReference>
<sequence length="410" mass="49532">MRFNNIITGYIDQEFCYIQYYGFHLVMMISNCYINTSKLCNTFYKDFKKWLRLDNSLSLLQEIENTNFPSEKKFSIKNSRSIIILDKYYHEEVEGYYIHPDILPHIIGWLSPTFAIKMSKFINGYVSNSFTITGKDDKKYNTLPPSSSYKQEDNNCFIDMLTELTDKHRNDITELKTHYREQKKELKYQNDVLTAKITELKSVNDEIRYKIKHFDNNIKEIKDENTSLKTHIKITEKHNRELQKDNNRLKDLIRELHEKNTSLNNNITELRETIARETKELHNQVIELSKDKGIEPMDEYRVDRCFVRNRFYHANKKNYIVIFQHKKDLFMFKYFKLHIRKVCIELFNYREDYNLFLIIYEPTNKSITRFKNMLENNDHIEIKDNNFKITGTRYTFINILKDINKIFSDN</sequence>
<proteinExistence type="predicted"/>
<feature type="domain" description="KilA-N" evidence="2">
    <location>
        <begin position="14"/>
        <end position="125"/>
    </location>
</feature>
<protein>
    <submittedName>
        <fullName evidence="3">N1R/p28 family protein</fullName>
    </submittedName>
</protein>
<dbReference type="KEGG" id="vg:19737880"/>
<dbReference type="RefSeq" id="YP_009046383.1">
    <property type="nucleotide sequence ID" value="NC_024447.1"/>
</dbReference>
<evidence type="ECO:0000256" key="1">
    <source>
        <dbReference type="SAM" id="Coils"/>
    </source>
</evidence>
<keyword evidence="4" id="KW-1185">Reference proteome</keyword>
<gene>
    <name evidence="3" type="ORF">fep_155</name>
</gene>
<dbReference type="InterPro" id="IPR018004">
    <property type="entry name" value="KilA/APSES_HTH"/>
</dbReference>
<dbReference type="EMBL" id="KJ801920">
    <property type="protein sequence ID" value="AID46659.1"/>
    <property type="molecule type" value="Genomic_DNA"/>
</dbReference>
<dbReference type="GeneID" id="19737880"/>
<name>A0A068EED0_9POXV</name>
<feature type="coiled-coil region" evidence="1">
    <location>
        <begin position="204"/>
        <end position="280"/>
    </location>
</feature>
<organism evidence="3 4">
    <name type="scientific">Pigeonpox virus</name>
    <dbReference type="NCBI Taxonomy" id="10264"/>
    <lineage>
        <taxon>Viruses</taxon>
        <taxon>Varidnaviria</taxon>
        <taxon>Bamfordvirae</taxon>
        <taxon>Nucleocytoviricota</taxon>
        <taxon>Pokkesviricetes</taxon>
        <taxon>Chitovirales</taxon>
        <taxon>Poxviridae</taxon>
        <taxon>Chordopoxvirinae</taxon>
        <taxon>Avipoxvirus</taxon>
        <taxon>Avipoxvirus pigeonpox</taxon>
    </lineage>
</organism>
<keyword evidence="1" id="KW-0175">Coiled coil</keyword>
<evidence type="ECO:0000313" key="3">
    <source>
        <dbReference type="EMBL" id="AID46659.1"/>
    </source>
</evidence>
<evidence type="ECO:0000313" key="4">
    <source>
        <dbReference type="Proteomes" id="UP000101521"/>
    </source>
</evidence>
<dbReference type="InterPro" id="IPR017880">
    <property type="entry name" value="KilA_N"/>
</dbReference>
<dbReference type="Proteomes" id="UP000101521">
    <property type="component" value="Segment"/>
</dbReference>
<accession>A0A068EED0</accession>
<evidence type="ECO:0000259" key="2">
    <source>
        <dbReference type="PROSITE" id="PS51301"/>
    </source>
</evidence>
<reference evidence="3 4" key="1">
    <citation type="journal article" date="2014" name="BMC Genomics">
        <title>The complete genome sequences of poxviruses isolated from a penguin and a pigeon in South Africa and comparison to other sequenced avipoxviruses.</title>
        <authorList>
            <person name="Offerman K."/>
            <person name="Carulei O."/>
            <person name="van der Walt A.P."/>
            <person name="Douglass N."/>
            <person name="Williamson A.L."/>
        </authorList>
    </citation>
    <scope>NUCLEOTIDE SEQUENCE [LARGE SCALE GENOMIC DNA]</scope>
    <source>
        <strain evidence="3">FeP2</strain>
    </source>
</reference>